<dbReference type="Proteomes" id="UP000799750">
    <property type="component" value="Unassembled WGS sequence"/>
</dbReference>
<dbReference type="Pfam" id="PF05368">
    <property type="entry name" value="NmrA"/>
    <property type="match status" value="1"/>
</dbReference>
<reference evidence="5" key="1">
    <citation type="journal article" date="2020" name="Stud. Mycol.">
        <title>101 Dothideomycetes genomes: a test case for predicting lifestyles and emergence of pathogens.</title>
        <authorList>
            <person name="Haridas S."/>
            <person name="Albert R."/>
            <person name="Binder M."/>
            <person name="Bloem J."/>
            <person name="Labutti K."/>
            <person name="Salamov A."/>
            <person name="Andreopoulos B."/>
            <person name="Baker S."/>
            <person name="Barry K."/>
            <person name="Bills G."/>
            <person name="Bluhm B."/>
            <person name="Cannon C."/>
            <person name="Castanera R."/>
            <person name="Culley D."/>
            <person name="Daum C."/>
            <person name="Ezra D."/>
            <person name="Gonzalez J."/>
            <person name="Henrissat B."/>
            <person name="Kuo A."/>
            <person name="Liang C."/>
            <person name="Lipzen A."/>
            <person name="Lutzoni F."/>
            <person name="Magnuson J."/>
            <person name="Mondo S."/>
            <person name="Nolan M."/>
            <person name="Ohm R."/>
            <person name="Pangilinan J."/>
            <person name="Park H.-J."/>
            <person name="Ramirez L."/>
            <person name="Alfaro M."/>
            <person name="Sun H."/>
            <person name="Tritt A."/>
            <person name="Yoshinaga Y."/>
            <person name="Zwiers L.-H."/>
            <person name="Turgeon B."/>
            <person name="Goodwin S."/>
            <person name="Spatafora J."/>
            <person name="Crous P."/>
            <person name="Grigoriev I."/>
        </authorList>
    </citation>
    <scope>NUCLEOTIDE SEQUENCE</scope>
    <source>
        <strain evidence="5">CBS 269.34</strain>
    </source>
</reference>
<keyword evidence="6" id="KW-1185">Reference proteome</keyword>
<dbReference type="AlphaFoldDB" id="A0A6A6RAB1"/>
<evidence type="ECO:0000256" key="2">
    <source>
        <dbReference type="ARBA" id="ARBA00022857"/>
    </source>
</evidence>
<comment type="similarity">
    <text evidence="1">Belongs to the NmrA-type oxidoreductase family. Isoflavone reductase subfamily.</text>
</comment>
<dbReference type="Gene3D" id="3.90.25.10">
    <property type="entry name" value="UDP-galactose 4-epimerase, domain 1"/>
    <property type="match status" value="1"/>
</dbReference>
<sequence length="311" mass="33962">MVVVAVIGGTGALGKTIVHALKEDGKHESIVLTRKVPEGGSAVPIFAVDYNNVEQLTKILTAKNVHTVISTITMLDGTAAQAEINFVAAAAKSSTTKRFVASSWGTASPKDKSLRLPVNTFREQSIEALRKTDLEWTQFHDGLFLDYYGMPHVETYLTPLVFAVDIANKTAAIPGATGDEPIAFTYTKDLGKFVVAALSLPKWDEALHCYSDYASLNQVIQIAEEMTAGSKFKVTYDSVEKLQRGEITELPSHPDSYEYFPKPDLAGLLAKFGLWVVNGLMYVPKEGSLNERFPEITTTTVKEVVGAWKGK</sequence>
<dbReference type="InterPro" id="IPR036291">
    <property type="entry name" value="NAD(P)-bd_dom_sf"/>
</dbReference>
<evidence type="ECO:0000313" key="6">
    <source>
        <dbReference type="Proteomes" id="UP000799750"/>
    </source>
</evidence>
<dbReference type="EMBL" id="MU004182">
    <property type="protein sequence ID" value="KAF2501481.1"/>
    <property type="molecule type" value="Genomic_DNA"/>
</dbReference>
<keyword evidence="2" id="KW-0521">NADP</keyword>
<gene>
    <name evidence="5" type="ORF">BU16DRAFT_449929</name>
</gene>
<protein>
    <submittedName>
        <fullName evidence="5">NAD(P)-binding protein</fullName>
    </submittedName>
</protein>
<evidence type="ECO:0000313" key="5">
    <source>
        <dbReference type="EMBL" id="KAF2501481.1"/>
    </source>
</evidence>
<accession>A0A6A6RAB1</accession>
<dbReference type="Gene3D" id="3.40.50.720">
    <property type="entry name" value="NAD(P)-binding Rossmann-like Domain"/>
    <property type="match status" value="1"/>
</dbReference>
<dbReference type="InterPro" id="IPR008030">
    <property type="entry name" value="NmrA-like"/>
</dbReference>
<dbReference type="PANTHER" id="PTHR47706:SF4">
    <property type="entry name" value="NMRA-LIKE DOMAIN-CONTAINING PROTEIN"/>
    <property type="match status" value="1"/>
</dbReference>
<keyword evidence="3" id="KW-0560">Oxidoreductase</keyword>
<evidence type="ECO:0000259" key="4">
    <source>
        <dbReference type="Pfam" id="PF05368"/>
    </source>
</evidence>
<feature type="domain" description="NmrA-like" evidence="4">
    <location>
        <begin position="4"/>
        <end position="236"/>
    </location>
</feature>
<proteinExistence type="inferred from homology"/>
<dbReference type="SUPFAM" id="SSF51735">
    <property type="entry name" value="NAD(P)-binding Rossmann-fold domains"/>
    <property type="match status" value="1"/>
</dbReference>
<dbReference type="GO" id="GO:0016491">
    <property type="term" value="F:oxidoreductase activity"/>
    <property type="evidence" value="ECO:0007669"/>
    <property type="project" value="UniProtKB-KW"/>
</dbReference>
<organism evidence="5 6">
    <name type="scientific">Lophium mytilinum</name>
    <dbReference type="NCBI Taxonomy" id="390894"/>
    <lineage>
        <taxon>Eukaryota</taxon>
        <taxon>Fungi</taxon>
        <taxon>Dikarya</taxon>
        <taxon>Ascomycota</taxon>
        <taxon>Pezizomycotina</taxon>
        <taxon>Dothideomycetes</taxon>
        <taxon>Pleosporomycetidae</taxon>
        <taxon>Mytilinidiales</taxon>
        <taxon>Mytilinidiaceae</taxon>
        <taxon>Lophium</taxon>
    </lineage>
</organism>
<evidence type="ECO:0000256" key="1">
    <source>
        <dbReference type="ARBA" id="ARBA00005725"/>
    </source>
</evidence>
<dbReference type="PANTHER" id="PTHR47706">
    <property type="entry name" value="NMRA-LIKE FAMILY PROTEIN"/>
    <property type="match status" value="1"/>
</dbReference>
<dbReference type="OrthoDB" id="419598at2759"/>
<evidence type="ECO:0000256" key="3">
    <source>
        <dbReference type="ARBA" id="ARBA00023002"/>
    </source>
</evidence>
<name>A0A6A6RAB1_9PEZI</name>
<dbReference type="InterPro" id="IPR051609">
    <property type="entry name" value="NmrA/Isoflavone_reductase-like"/>
</dbReference>